<dbReference type="Proteomes" id="UP000287166">
    <property type="component" value="Unassembled WGS sequence"/>
</dbReference>
<accession>A0A401GZX5</accession>
<reference evidence="1 2" key="1">
    <citation type="journal article" date="2018" name="Sci. Rep.">
        <title>Genome sequence of the cauliflower mushroom Sparassis crispa (Hanabiratake) and its association with beneficial usage.</title>
        <authorList>
            <person name="Kiyama R."/>
            <person name="Furutani Y."/>
            <person name="Kawaguchi K."/>
            <person name="Nakanishi T."/>
        </authorList>
    </citation>
    <scope>NUCLEOTIDE SEQUENCE [LARGE SCALE GENOMIC DNA]</scope>
</reference>
<evidence type="ECO:0000313" key="1">
    <source>
        <dbReference type="EMBL" id="GBE87702.1"/>
    </source>
</evidence>
<organism evidence="1 2">
    <name type="scientific">Sparassis crispa</name>
    <dbReference type="NCBI Taxonomy" id="139825"/>
    <lineage>
        <taxon>Eukaryota</taxon>
        <taxon>Fungi</taxon>
        <taxon>Dikarya</taxon>
        <taxon>Basidiomycota</taxon>
        <taxon>Agaricomycotina</taxon>
        <taxon>Agaricomycetes</taxon>
        <taxon>Polyporales</taxon>
        <taxon>Sparassidaceae</taxon>
        <taxon>Sparassis</taxon>
    </lineage>
</organism>
<dbReference type="RefSeq" id="XP_027618615.1">
    <property type="nucleotide sequence ID" value="XM_027762814.1"/>
</dbReference>
<name>A0A401GZX5_9APHY</name>
<sequence length="74" mass="8333">MLIYVPSNPRCFSDARSLRIQMLSRVGHNRSAFCSSVPSPAPPFNAKVIVALVWEQISPSNSLFQFNNKRQLVL</sequence>
<evidence type="ECO:0000313" key="2">
    <source>
        <dbReference type="Proteomes" id="UP000287166"/>
    </source>
</evidence>
<dbReference type="GeneID" id="38784619"/>
<comment type="caution">
    <text evidence="1">The sequence shown here is derived from an EMBL/GenBank/DDBJ whole genome shotgun (WGS) entry which is preliminary data.</text>
</comment>
<proteinExistence type="predicted"/>
<protein>
    <submittedName>
        <fullName evidence="1">Uncharacterized protein</fullName>
    </submittedName>
</protein>
<dbReference type="AlphaFoldDB" id="A0A401GZX5"/>
<gene>
    <name evidence="1" type="ORF">SCP_1103790</name>
</gene>
<keyword evidence="2" id="KW-1185">Reference proteome</keyword>
<dbReference type="EMBL" id="BFAD01000011">
    <property type="protein sequence ID" value="GBE87702.1"/>
    <property type="molecule type" value="Genomic_DNA"/>
</dbReference>
<dbReference type="InParanoid" id="A0A401GZX5"/>